<evidence type="ECO:0000313" key="1">
    <source>
        <dbReference type="EMBL" id="KAF1916478.1"/>
    </source>
</evidence>
<reference evidence="1" key="1">
    <citation type="journal article" date="2020" name="Stud. Mycol.">
        <title>101 Dothideomycetes genomes: a test case for predicting lifestyles and emergence of pathogens.</title>
        <authorList>
            <person name="Haridas S."/>
            <person name="Albert R."/>
            <person name="Binder M."/>
            <person name="Bloem J."/>
            <person name="Labutti K."/>
            <person name="Salamov A."/>
            <person name="Andreopoulos B."/>
            <person name="Baker S."/>
            <person name="Barry K."/>
            <person name="Bills G."/>
            <person name="Bluhm B."/>
            <person name="Cannon C."/>
            <person name="Castanera R."/>
            <person name="Culley D."/>
            <person name="Daum C."/>
            <person name="Ezra D."/>
            <person name="Gonzalez J."/>
            <person name="Henrissat B."/>
            <person name="Kuo A."/>
            <person name="Liang C."/>
            <person name="Lipzen A."/>
            <person name="Lutzoni F."/>
            <person name="Magnuson J."/>
            <person name="Mondo S."/>
            <person name="Nolan M."/>
            <person name="Ohm R."/>
            <person name="Pangilinan J."/>
            <person name="Park H.-J."/>
            <person name="Ramirez L."/>
            <person name="Alfaro M."/>
            <person name="Sun H."/>
            <person name="Tritt A."/>
            <person name="Yoshinaga Y."/>
            <person name="Zwiers L.-H."/>
            <person name="Turgeon B."/>
            <person name="Goodwin S."/>
            <person name="Spatafora J."/>
            <person name="Crous P."/>
            <person name="Grigoriev I."/>
        </authorList>
    </citation>
    <scope>NUCLEOTIDE SEQUENCE</scope>
    <source>
        <strain evidence="1">HMLAC05119</strain>
    </source>
</reference>
<accession>A0A6A5QNN2</accession>
<name>A0A6A5QNN2_AMPQU</name>
<protein>
    <recommendedName>
        <fullName evidence="3">Ubiquitin-like domain-containing protein</fullName>
    </recommendedName>
</protein>
<keyword evidence="2" id="KW-1185">Reference proteome</keyword>
<dbReference type="AlphaFoldDB" id="A0A6A5QNN2"/>
<gene>
    <name evidence="1" type="ORF">BDU57DRAFT_233851</name>
</gene>
<evidence type="ECO:0008006" key="3">
    <source>
        <dbReference type="Google" id="ProtNLM"/>
    </source>
</evidence>
<dbReference type="OrthoDB" id="5376498at2759"/>
<sequence length="182" mass="19587">MITPSPQTWTLRLKSRKTTVLLHVDPLQTFENIKSHLYEALQETELKDPETNASIPLPGTSSEIQLGRPVDHNDAQHGFQLGEWEYAVNEEEDAGGKGKGKAKASKPAAGVANAKNCPKGAGLKDGAVLAFRWAGDGTWDGEDDADMEQGGSNMWGIKLASFEDAYGVNNETDVGGGREFEG</sequence>
<dbReference type="EMBL" id="ML979135">
    <property type="protein sequence ID" value="KAF1916478.1"/>
    <property type="molecule type" value="Genomic_DNA"/>
</dbReference>
<organism evidence="1 2">
    <name type="scientific">Ampelomyces quisqualis</name>
    <name type="common">Powdery mildew agent</name>
    <dbReference type="NCBI Taxonomy" id="50730"/>
    <lineage>
        <taxon>Eukaryota</taxon>
        <taxon>Fungi</taxon>
        <taxon>Dikarya</taxon>
        <taxon>Ascomycota</taxon>
        <taxon>Pezizomycotina</taxon>
        <taxon>Dothideomycetes</taxon>
        <taxon>Pleosporomycetidae</taxon>
        <taxon>Pleosporales</taxon>
        <taxon>Pleosporineae</taxon>
        <taxon>Phaeosphaeriaceae</taxon>
        <taxon>Ampelomyces</taxon>
    </lineage>
</organism>
<proteinExistence type="predicted"/>
<evidence type="ECO:0000313" key="2">
    <source>
        <dbReference type="Proteomes" id="UP000800096"/>
    </source>
</evidence>
<dbReference type="Proteomes" id="UP000800096">
    <property type="component" value="Unassembled WGS sequence"/>
</dbReference>